<keyword evidence="1" id="KW-0812">Transmembrane</keyword>
<feature type="transmembrane region" description="Helical" evidence="1">
    <location>
        <begin position="257"/>
        <end position="277"/>
    </location>
</feature>
<sequence length="346" mass="38958">MRFFPRAAILDDTGKPCEIVSIWQLRWDERQSDPAFAAAVHRLSRALVANYSGMKVAAPIMLWVLGGMFTSITLLAGYSLLLSWLVWAPPALALYWIMRRGDLQRIVRQTIDVLLVNGICPGCAYNLAGLPEEDGLIGCSECGAAWMRSRIARFHSFGQRAERSETRPLRLWWERVKAFEPYGPTSIYDDRSFVRPVVSPRLAWPIRAAENEHHDRLVEAREEMISHGSIRRLLTVCVIPFFAYPIIVVNLRTDNPLNIALGLLLLPMMVYSGIFTLRGAVGIKAQHIKDAMLRYRLCPSCASDLMTDDQPEVQGFCTCPECGAAWRLREEPGSQSPALDETRSVP</sequence>
<proteinExistence type="predicted"/>
<organism evidence="2">
    <name type="scientific">hydrothermal vent metagenome</name>
    <dbReference type="NCBI Taxonomy" id="652676"/>
    <lineage>
        <taxon>unclassified sequences</taxon>
        <taxon>metagenomes</taxon>
        <taxon>ecological metagenomes</taxon>
    </lineage>
</organism>
<feature type="transmembrane region" description="Helical" evidence="1">
    <location>
        <begin position="56"/>
        <end position="75"/>
    </location>
</feature>
<reference evidence="2" key="1">
    <citation type="submission" date="2018-06" db="EMBL/GenBank/DDBJ databases">
        <authorList>
            <person name="Zhirakovskaya E."/>
        </authorList>
    </citation>
    <scope>NUCLEOTIDE SEQUENCE</scope>
</reference>
<dbReference type="AlphaFoldDB" id="A0A3B1DJ59"/>
<name>A0A3B1DJ59_9ZZZZ</name>
<keyword evidence="1" id="KW-1133">Transmembrane helix</keyword>
<feature type="transmembrane region" description="Helical" evidence="1">
    <location>
        <begin position="233"/>
        <end position="251"/>
    </location>
</feature>
<protein>
    <submittedName>
        <fullName evidence="2">Uncharacterized protein</fullName>
    </submittedName>
</protein>
<dbReference type="EMBL" id="UOGK01000750">
    <property type="protein sequence ID" value="VAX42786.1"/>
    <property type="molecule type" value="Genomic_DNA"/>
</dbReference>
<gene>
    <name evidence="2" type="ORF">MNBD_PLANCTO03-959</name>
</gene>
<evidence type="ECO:0000256" key="1">
    <source>
        <dbReference type="SAM" id="Phobius"/>
    </source>
</evidence>
<keyword evidence="1" id="KW-0472">Membrane</keyword>
<evidence type="ECO:0000313" key="2">
    <source>
        <dbReference type="EMBL" id="VAX42786.1"/>
    </source>
</evidence>
<feature type="transmembrane region" description="Helical" evidence="1">
    <location>
        <begin position="81"/>
        <end position="98"/>
    </location>
</feature>
<accession>A0A3B1DJ59</accession>